<keyword evidence="3" id="KW-1185">Reference proteome</keyword>
<dbReference type="Proteomes" id="UP000503447">
    <property type="component" value="Chromosome"/>
</dbReference>
<evidence type="ECO:0008006" key="4">
    <source>
        <dbReference type="Google" id="ProtNLM"/>
    </source>
</evidence>
<dbReference type="EMBL" id="CP053452">
    <property type="protein sequence ID" value="QJW95452.1"/>
    <property type="molecule type" value="Genomic_DNA"/>
</dbReference>
<dbReference type="RefSeq" id="WP_171471232.1">
    <property type="nucleotide sequence ID" value="NZ_CP053452.2"/>
</dbReference>
<protein>
    <recommendedName>
        <fullName evidence="4">DUF2007 domain-containing protein</fullName>
    </recommendedName>
</protein>
<organism evidence="2 3">
    <name type="scientific">Frigoriglobus tundricola</name>
    <dbReference type="NCBI Taxonomy" id="2774151"/>
    <lineage>
        <taxon>Bacteria</taxon>
        <taxon>Pseudomonadati</taxon>
        <taxon>Planctomycetota</taxon>
        <taxon>Planctomycetia</taxon>
        <taxon>Gemmatales</taxon>
        <taxon>Gemmataceae</taxon>
        <taxon>Frigoriglobus</taxon>
    </lineage>
</organism>
<sequence length="114" mass="11829">MSEHFDDLVKVAAGTLIQVQELGNVLQGAGIQSRVVGDDLTAGLGTALPDSVELWVRRADATAAESTLAAADGHHKHHAPASHPVPAHGHPVSDPKPDHSRGPTHGASPHRPMS</sequence>
<evidence type="ECO:0000313" key="2">
    <source>
        <dbReference type="EMBL" id="QJW95452.1"/>
    </source>
</evidence>
<gene>
    <name evidence="2" type="ORF">FTUN_3001</name>
</gene>
<evidence type="ECO:0000256" key="1">
    <source>
        <dbReference type="SAM" id="MobiDB-lite"/>
    </source>
</evidence>
<feature type="compositionally biased region" description="Basic and acidic residues" evidence="1">
    <location>
        <begin position="91"/>
        <end position="101"/>
    </location>
</feature>
<name>A0A6M5YR27_9BACT</name>
<evidence type="ECO:0000313" key="3">
    <source>
        <dbReference type="Proteomes" id="UP000503447"/>
    </source>
</evidence>
<accession>A0A6M5YR27</accession>
<dbReference type="KEGG" id="ftj:FTUN_3001"/>
<feature type="compositionally biased region" description="Low complexity" evidence="1">
    <location>
        <begin position="81"/>
        <end position="90"/>
    </location>
</feature>
<proteinExistence type="predicted"/>
<reference evidence="3" key="1">
    <citation type="submission" date="2020-05" db="EMBL/GenBank/DDBJ databases">
        <title>Frigoriglobus tundricola gen. nov., sp. nov., a psychrotolerant cellulolytic planctomycete of the family Gemmataceae with two divergent copies of 16S rRNA gene.</title>
        <authorList>
            <person name="Kulichevskaya I.S."/>
            <person name="Ivanova A.A."/>
            <person name="Naumoff D.G."/>
            <person name="Beletsky A.V."/>
            <person name="Rijpstra W.I.C."/>
            <person name="Sinninghe Damste J.S."/>
            <person name="Mardanov A.V."/>
            <person name="Ravin N.V."/>
            <person name="Dedysh S.N."/>
        </authorList>
    </citation>
    <scope>NUCLEOTIDE SEQUENCE [LARGE SCALE GENOMIC DNA]</scope>
    <source>
        <strain evidence="3">PL17</strain>
    </source>
</reference>
<feature type="region of interest" description="Disordered" evidence="1">
    <location>
        <begin position="64"/>
        <end position="114"/>
    </location>
</feature>
<dbReference type="AlphaFoldDB" id="A0A6M5YR27"/>